<evidence type="ECO:0000256" key="3">
    <source>
        <dbReference type="ARBA" id="ARBA00023125"/>
    </source>
</evidence>
<dbReference type="SUPFAM" id="SSF53850">
    <property type="entry name" value="Periplasmic binding protein-like II"/>
    <property type="match status" value="1"/>
</dbReference>
<keyword evidence="4" id="KW-0804">Transcription</keyword>
<sequence>MVRENSIDYKNYCSKVIAHDELVVVVSKNHHLANNKEIDFNDLQNESFLCMPKHTYIYQLFNELCLKYHFQPKIMMNARIESLIGSLQSNQGISLLMKKSLLVFNHPNLIYKSLKQPVFSNIVLLYKKLHQELINSLIK</sequence>
<dbReference type="CDD" id="cd05466">
    <property type="entry name" value="PBP2_LTTR_substrate"/>
    <property type="match status" value="1"/>
</dbReference>
<evidence type="ECO:0000313" key="7">
    <source>
        <dbReference type="Proteomes" id="UP000886724"/>
    </source>
</evidence>
<dbReference type="GO" id="GO:0003677">
    <property type="term" value="F:DNA binding"/>
    <property type="evidence" value="ECO:0007669"/>
    <property type="project" value="UniProtKB-KW"/>
</dbReference>
<dbReference type="Proteomes" id="UP000886724">
    <property type="component" value="Unassembled WGS sequence"/>
</dbReference>
<evidence type="ECO:0000256" key="2">
    <source>
        <dbReference type="ARBA" id="ARBA00023015"/>
    </source>
</evidence>
<comment type="similarity">
    <text evidence="1">Belongs to the LysR transcriptional regulatory family.</text>
</comment>
<name>A0A9D2BNW0_9FIRM</name>
<feature type="domain" description="LysR substrate-binding" evidence="5">
    <location>
        <begin position="8"/>
        <end position="130"/>
    </location>
</feature>
<dbReference type="InterPro" id="IPR005119">
    <property type="entry name" value="LysR_subst-bd"/>
</dbReference>
<gene>
    <name evidence="6" type="ORF">H9980_13195</name>
</gene>
<dbReference type="PANTHER" id="PTHR30346">
    <property type="entry name" value="TRANSCRIPTIONAL DUAL REGULATOR HCAR-RELATED"/>
    <property type="match status" value="1"/>
</dbReference>
<dbReference type="GO" id="GO:0032993">
    <property type="term" value="C:protein-DNA complex"/>
    <property type="evidence" value="ECO:0007669"/>
    <property type="project" value="TreeGrafter"/>
</dbReference>
<keyword evidence="2" id="KW-0805">Transcription regulation</keyword>
<dbReference type="Pfam" id="PF03466">
    <property type="entry name" value="LysR_substrate"/>
    <property type="match status" value="1"/>
</dbReference>
<protein>
    <submittedName>
        <fullName evidence="6">LysR family transcriptional regulator substrate-binding protein</fullName>
    </submittedName>
</protein>
<organism evidence="6 7">
    <name type="scientific">Candidatus Erysipelatoclostridium merdavium</name>
    <dbReference type="NCBI Taxonomy" id="2838566"/>
    <lineage>
        <taxon>Bacteria</taxon>
        <taxon>Bacillati</taxon>
        <taxon>Bacillota</taxon>
        <taxon>Erysipelotrichia</taxon>
        <taxon>Erysipelotrichales</taxon>
        <taxon>Erysipelotrichales incertae sedis</taxon>
    </lineage>
</organism>
<dbReference type="EMBL" id="DXET01000296">
    <property type="protein sequence ID" value="HIX82903.1"/>
    <property type="molecule type" value="Genomic_DNA"/>
</dbReference>
<evidence type="ECO:0000259" key="5">
    <source>
        <dbReference type="Pfam" id="PF03466"/>
    </source>
</evidence>
<accession>A0A9D2BNW0</accession>
<reference evidence="6" key="2">
    <citation type="submission" date="2021-04" db="EMBL/GenBank/DDBJ databases">
        <authorList>
            <person name="Gilroy R."/>
        </authorList>
    </citation>
    <scope>NUCLEOTIDE SEQUENCE</scope>
    <source>
        <strain evidence="6">ChiGjej1B1-14440</strain>
    </source>
</reference>
<evidence type="ECO:0000313" key="6">
    <source>
        <dbReference type="EMBL" id="HIX82903.1"/>
    </source>
</evidence>
<evidence type="ECO:0000256" key="1">
    <source>
        <dbReference type="ARBA" id="ARBA00009437"/>
    </source>
</evidence>
<reference evidence="6" key="1">
    <citation type="journal article" date="2021" name="PeerJ">
        <title>Extensive microbial diversity within the chicken gut microbiome revealed by metagenomics and culture.</title>
        <authorList>
            <person name="Gilroy R."/>
            <person name="Ravi A."/>
            <person name="Getino M."/>
            <person name="Pursley I."/>
            <person name="Horton D.L."/>
            <person name="Alikhan N.F."/>
            <person name="Baker D."/>
            <person name="Gharbi K."/>
            <person name="Hall N."/>
            <person name="Watson M."/>
            <person name="Adriaenssens E.M."/>
            <person name="Foster-Nyarko E."/>
            <person name="Jarju S."/>
            <person name="Secka A."/>
            <person name="Antonio M."/>
            <person name="Oren A."/>
            <person name="Chaudhuri R.R."/>
            <person name="La Ragione R."/>
            <person name="Hildebrand F."/>
            <person name="Pallen M.J."/>
        </authorList>
    </citation>
    <scope>NUCLEOTIDE SEQUENCE</scope>
    <source>
        <strain evidence="6">ChiGjej1B1-14440</strain>
    </source>
</reference>
<evidence type="ECO:0000256" key="4">
    <source>
        <dbReference type="ARBA" id="ARBA00023163"/>
    </source>
</evidence>
<dbReference type="GO" id="GO:0003700">
    <property type="term" value="F:DNA-binding transcription factor activity"/>
    <property type="evidence" value="ECO:0007669"/>
    <property type="project" value="TreeGrafter"/>
</dbReference>
<dbReference type="Gene3D" id="3.40.190.290">
    <property type="match status" value="1"/>
</dbReference>
<comment type="caution">
    <text evidence="6">The sequence shown here is derived from an EMBL/GenBank/DDBJ whole genome shotgun (WGS) entry which is preliminary data.</text>
</comment>
<proteinExistence type="inferred from homology"/>
<dbReference type="AlphaFoldDB" id="A0A9D2BNW0"/>
<keyword evidence="3" id="KW-0238">DNA-binding</keyword>
<dbReference type="PANTHER" id="PTHR30346:SF0">
    <property type="entry name" value="HCA OPERON TRANSCRIPTIONAL ACTIVATOR HCAR"/>
    <property type="match status" value="1"/>
</dbReference>